<keyword evidence="3" id="KW-1185">Reference proteome</keyword>
<organism evidence="2 3">
    <name type="scientific">Edwardsiella ictaluri</name>
    <dbReference type="NCBI Taxonomy" id="67780"/>
    <lineage>
        <taxon>Bacteria</taxon>
        <taxon>Pseudomonadati</taxon>
        <taxon>Pseudomonadota</taxon>
        <taxon>Gammaproteobacteria</taxon>
        <taxon>Enterobacterales</taxon>
        <taxon>Hafniaceae</taxon>
        <taxon>Edwardsiella</taxon>
    </lineage>
</organism>
<feature type="region of interest" description="Disordered" evidence="1">
    <location>
        <begin position="41"/>
        <end position="68"/>
    </location>
</feature>
<name>A0ABY8GIA9_EDWIC</name>
<proteinExistence type="predicted"/>
<protein>
    <submittedName>
        <fullName evidence="2">Uncharacterized protein</fullName>
    </submittedName>
</protein>
<reference evidence="2 3" key="1">
    <citation type="submission" date="2022-02" db="EMBL/GenBank/DDBJ databases">
        <title>Phenotypic, genotypic and serological characterization of Edwardsiella ictaluri from catfish and ornamental fish species.</title>
        <authorList>
            <person name="Rose D."/>
            <person name="Tekedar H.C."/>
            <person name="Waldbieser G.C."/>
            <person name="Aarattuthodi S."/>
            <person name="Griffin M.J."/>
        </authorList>
    </citation>
    <scope>NUCLEOTIDE SEQUENCE [LARGE SCALE GENOMIC DNA]</scope>
    <source>
        <strain evidence="2 3">13 TAL-140 K3</strain>
    </source>
</reference>
<gene>
    <name evidence="2" type="ORF">MAY91_03180</name>
</gene>
<evidence type="ECO:0000313" key="3">
    <source>
        <dbReference type="Proteomes" id="UP001222680"/>
    </source>
</evidence>
<evidence type="ECO:0000313" key="2">
    <source>
        <dbReference type="EMBL" id="WFN97129.1"/>
    </source>
</evidence>
<evidence type="ECO:0000256" key="1">
    <source>
        <dbReference type="SAM" id="MobiDB-lite"/>
    </source>
</evidence>
<accession>A0ABY8GIA9</accession>
<sequence>MSLWRALLLPVLALSLALAGYGLSGRAASVLQAQRLRDDPQRQFTPPAAGGSYAGAALGGGAGGARQR</sequence>
<feature type="compositionally biased region" description="Gly residues" evidence="1">
    <location>
        <begin position="57"/>
        <end position="68"/>
    </location>
</feature>
<dbReference type="Proteomes" id="UP001222680">
    <property type="component" value="Chromosome"/>
</dbReference>
<dbReference type="EMBL" id="CP092014">
    <property type="protein sequence ID" value="WFN97129.1"/>
    <property type="molecule type" value="Genomic_DNA"/>
</dbReference>